<dbReference type="Proteomes" id="UP000821853">
    <property type="component" value="Chromosome 8"/>
</dbReference>
<feature type="compositionally biased region" description="Basic and acidic residues" evidence="5">
    <location>
        <begin position="153"/>
        <end position="178"/>
    </location>
</feature>
<dbReference type="GO" id="GO:0005654">
    <property type="term" value="C:nucleoplasm"/>
    <property type="evidence" value="ECO:0007669"/>
    <property type="project" value="UniProtKB-SubCell"/>
</dbReference>
<feature type="region of interest" description="Disordered" evidence="5">
    <location>
        <begin position="153"/>
        <end position="196"/>
    </location>
</feature>
<dbReference type="PANTHER" id="PTHR13798">
    <property type="entry name" value="RNA BINDING MOTIF RBM PROTEIN -RELATED"/>
    <property type="match status" value="1"/>
</dbReference>
<dbReference type="InterPro" id="IPR035979">
    <property type="entry name" value="RBD_domain_sf"/>
</dbReference>
<dbReference type="InterPro" id="IPR012677">
    <property type="entry name" value="Nucleotide-bd_a/b_plait_sf"/>
</dbReference>
<dbReference type="EMBL" id="JABSTR010000010">
    <property type="protein sequence ID" value="KAH9380745.1"/>
    <property type="molecule type" value="Genomic_DNA"/>
</dbReference>
<keyword evidence="3" id="KW-0539">Nucleus</keyword>
<dbReference type="InterPro" id="IPR052285">
    <property type="entry name" value="NEXT_complex_subunit"/>
</dbReference>
<gene>
    <name evidence="7" type="ORF">HPB48_008873</name>
</gene>
<dbReference type="Pfam" id="PF00076">
    <property type="entry name" value="RRM_1"/>
    <property type="match status" value="1"/>
</dbReference>
<dbReference type="VEuPathDB" id="VectorBase:HLOH_049646"/>
<comment type="caution">
    <text evidence="7">The sequence shown here is derived from an EMBL/GenBank/DDBJ whole genome shotgun (WGS) entry which is preliminary data.</text>
</comment>
<evidence type="ECO:0000256" key="4">
    <source>
        <dbReference type="PROSITE-ProRule" id="PRU00176"/>
    </source>
</evidence>
<dbReference type="GO" id="GO:0003727">
    <property type="term" value="F:single-stranded RNA binding"/>
    <property type="evidence" value="ECO:0007669"/>
    <property type="project" value="TreeGrafter"/>
</dbReference>
<keyword evidence="8" id="KW-1185">Reference proteome</keyword>
<feature type="domain" description="RRM" evidence="6">
    <location>
        <begin position="1"/>
        <end position="69"/>
    </location>
</feature>
<dbReference type="GO" id="GO:0000381">
    <property type="term" value="P:regulation of alternative mRNA splicing, via spliceosome"/>
    <property type="evidence" value="ECO:0007669"/>
    <property type="project" value="TreeGrafter"/>
</dbReference>
<feature type="compositionally biased region" description="Basic residues" evidence="5">
    <location>
        <begin position="179"/>
        <end position="196"/>
    </location>
</feature>
<sequence length="196" mass="23015">MRLTRAERQRLFVTSAGPLEDVTVFNANDTTRKFAFVTFKHQVSVGYALALMEGVTLYGREIKLQRRRGAVVDDTYPELMRRHYARVASLKRAASLPCCLNEAVPYGHAAPSYGHPLEFYYGYEQVTNSVDSYGHHSRRRTASSCDWRDVRERHQRRDMEERPASHSRQRNETDERASRRGHKKHHHRSRQQKRHH</sequence>
<accession>A0A9J6H132</accession>
<reference evidence="7 8" key="1">
    <citation type="journal article" date="2020" name="Cell">
        <title>Large-Scale Comparative Analyses of Tick Genomes Elucidate Their Genetic Diversity and Vector Capacities.</title>
        <authorList>
            <consortium name="Tick Genome and Microbiome Consortium (TIGMIC)"/>
            <person name="Jia N."/>
            <person name="Wang J."/>
            <person name="Shi W."/>
            <person name="Du L."/>
            <person name="Sun Y."/>
            <person name="Zhan W."/>
            <person name="Jiang J.F."/>
            <person name="Wang Q."/>
            <person name="Zhang B."/>
            <person name="Ji P."/>
            <person name="Bell-Sakyi L."/>
            <person name="Cui X.M."/>
            <person name="Yuan T.T."/>
            <person name="Jiang B.G."/>
            <person name="Yang W.F."/>
            <person name="Lam T.T."/>
            <person name="Chang Q.C."/>
            <person name="Ding S.J."/>
            <person name="Wang X.J."/>
            <person name="Zhu J.G."/>
            <person name="Ruan X.D."/>
            <person name="Zhao L."/>
            <person name="Wei J.T."/>
            <person name="Ye R.Z."/>
            <person name="Que T.C."/>
            <person name="Du C.H."/>
            <person name="Zhou Y.H."/>
            <person name="Cheng J.X."/>
            <person name="Dai P.F."/>
            <person name="Guo W.B."/>
            <person name="Han X.H."/>
            <person name="Huang E.J."/>
            <person name="Li L.F."/>
            <person name="Wei W."/>
            <person name="Gao Y.C."/>
            <person name="Liu J.Z."/>
            <person name="Shao H.Z."/>
            <person name="Wang X."/>
            <person name="Wang C.C."/>
            <person name="Yang T.C."/>
            <person name="Huo Q.B."/>
            <person name="Li W."/>
            <person name="Chen H.Y."/>
            <person name="Chen S.E."/>
            <person name="Zhou L.G."/>
            <person name="Ni X.B."/>
            <person name="Tian J.H."/>
            <person name="Sheng Y."/>
            <person name="Liu T."/>
            <person name="Pan Y.S."/>
            <person name="Xia L.Y."/>
            <person name="Li J."/>
            <person name="Zhao F."/>
            <person name="Cao W.C."/>
        </authorList>
    </citation>
    <scope>NUCLEOTIDE SEQUENCE [LARGE SCALE GENOMIC DNA]</scope>
    <source>
        <strain evidence="7">HaeL-2018</strain>
    </source>
</reference>
<dbReference type="SUPFAM" id="SSF54928">
    <property type="entry name" value="RNA-binding domain, RBD"/>
    <property type="match status" value="1"/>
</dbReference>
<evidence type="ECO:0000256" key="5">
    <source>
        <dbReference type="SAM" id="MobiDB-lite"/>
    </source>
</evidence>
<keyword evidence="2 4" id="KW-0694">RNA-binding</keyword>
<evidence type="ECO:0000256" key="2">
    <source>
        <dbReference type="ARBA" id="ARBA00022884"/>
    </source>
</evidence>
<evidence type="ECO:0000313" key="8">
    <source>
        <dbReference type="Proteomes" id="UP000821853"/>
    </source>
</evidence>
<dbReference type="OrthoDB" id="407442at2759"/>
<evidence type="ECO:0000313" key="7">
    <source>
        <dbReference type="EMBL" id="KAH9380745.1"/>
    </source>
</evidence>
<dbReference type="PROSITE" id="PS50102">
    <property type="entry name" value="RRM"/>
    <property type="match status" value="1"/>
</dbReference>
<proteinExistence type="predicted"/>
<evidence type="ECO:0000259" key="6">
    <source>
        <dbReference type="PROSITE" id="PS50102"/>
    </source>
</evidence>
<dbReference type="AlphaFoldDB" id="A0A9J6H132"/>
<dbReference type="Gene3D" id="3.30.70.330">
    <property type="match status" value="1"/>
</dbReference>
<dbReference type="InterPro" id="IPR000504">
    <property type="entry name" value="RRM_dom"/>
</dbReference>
<protein>
    <recommendedName>
        <fullName evidence="6">RRM domain-containing protein</fullName>
    </recommendedName>
</protein>
<organism evidence="7 8">
    <name type="scientific">Haemaphysalis longicornis</name>
    <name type="common">Bush tick</name>
    <dbReference type="NCBI Taxonomy" id="44386"/>
    <lineage>
        <taxon>Eukaryota</taxon>
        <taxon>Metazoa</taxon>
        <taxon>Ecdysozoa</taxon>
        <taxon>Arthropoda</taxon>
        <taxon>Chelicerata</taxon>
        <taxon>Arachnida</taxon>
        <taxon>Acari</taxon>
        <taxon>Parasitiformes</taxon>
        <taxon>Ixodida</taxon>
        <taxon>Ixodoidea</taxon>
        <taxon>Ixodidae</taxon>
        <taxon>Haemaphysalinae</taxon>
        <taxon>Haemaphysalis</taxon>
    </lineage>
</organism>
<evidence type="ECO:0000256" key="1">
    <source>
        <dbReference type="ARBA" id="ARBA00004642"/>
    </source>
</evidence>
<name>A0A9J6H132_HAELO</name>
<evidence type="ECO:0000256" key="3">
    <source>
        <dbReference type="ARBA" id="ARBA00023242"/>
    </source>
</evidence>
<dbReference type="PANTHER" id="PTHR13798:SF11">
    <property type="entry name" value="RNA-BINDING PROTEIN 7-RELATED"/>
    <property type="match status" value="1"/>
</dbReference>
<comment type="subcellular location">
    <subcellularLocation>
        <location evidence="1">Nucleus</location>
        <location evidence="1">Nucleoplasm</location>
    </subcellularLocation>
</comment>